<dbReference type="RefSeq" id="WP_379893634.1">
    <property type="nucleotide sequence ID" value="NZ_CBCSCT010000001.1"/>
</dbReference>
<dbReference type="PANTHER" id="PTHR19211">
    <property type="entry name" value="ATP-BINDING TRANSPORT PROTEIN-RELATED"/>
    <property type="match status" value="1"/>
</dbReference>
<dbReference type="EMBL" id="JBHSQV010000036">
    <property type="protein sequence ID" value="MFC5986306.1"/>
    <property type="molecule type" value="Genomic_DNA"/>
</dbReference>
<feature type="domain" description="ABC transporter" evidence="5">
    <location>
        <begin position="347"/>
        <end position="560"/>
    </location>
</feature>
<proteinExistence type="predicted"/>
<evidence type="ECO:0000256" key="3">
    <source>
        <dbReference type="ARBA" id="ARBA00022840"/>
    </source>
</evidence>
<keyword evidence="2" id="KW-0547">Nucleotide-binding</keyword>
<organism evidence="6 7">
    <name type="scientific">Marinicrinis lubricantis</name>
    <dbReference type="NCBI Taxonomy" id="2086470"/>
    <lineage>
        <taxon>Bacteria</taxon>
        <taxon>Bacillati</taxon>
        <taxon>Bacillota</taxon>
        <taxon>Bacilli</taxon>
        <taxon>Bacillales</taxon>
        <taxon>Paenibacillaceae</taxon>
    </lineage>
</organism>
<keyword evidence="1" id="KW-0677">Repeat</keyword>
<feature type="coiled-coil region" evidence="4">
    <location>
        <begin position="248"/>
        <end position="321"/>
    </location>
</feature>
<dbReference type="InterPro" id="IPR027417">
    <property type="entry name" value="P-loop_NTPase"/>
</dbReference>
<sequence length="608" mass="70256">MLIIQGKGLSIEIEGHRLFEKVDVDIEKGEKCALFGRNGTGKTTLLRVLKGELEPQEGQLYRGVSAEEWGWLEQKQEERSDMQLLEFVRSASEEMAGLKRELERLQAAMNEQNHSIEDTWEAYSEVYDRYVSRNGYEWERESEECLLRAGLDRQYWDIPFGSLSGGQKTKAQLASLMLQKPEVILMDEPTNHLDQETLMWLEQWLREYSGTVLFVSHDREFMDNVADSVIALTPAGTRKYKGGYTAYKRKKEEELRRQEALYRQQEQEKQHILESIRRYQQWFHVAHAAAGVRNPFYAAKAKKNISRYHAKEKQLERLEANRVEKPREDAGIHVRLEGESFHGDALMRLQQVSFCYDGMPLLFSQINLQIARDERLAVVGPNGSGKSTLLKLLTGELSPTEGEVLRHPKCRIGYFSQELEQLDENEVLLDSMLSIPQMTQTEARTLLGCFLFSRDAVYKRVGALSMGEKCRVAFLRLYFSGAPLLVLDEPTNYLDVDTRERMEAAFERFPGAIVFVTHDRYMLGRMSRRLLLLGRENGQALVYPAGYDEYVKALKEGTFMASGSEAQRRAERSRLEMELSYLIAEPAEDEEEQRRKIVDLKRRLEQLS</sequence>
<feature type="coiled-coil region" evidence="4">
    <location>
        <begin position="88"/>
        <end position="119"/>
    </location>
</feature>
<keyword evidence="7" id="KW-1185">Reference proteome</keyword>
<dbReference type="SUPFAM" id="SSF52540">
    <property type="entry name" value="P-loop containing nucleoside triphosphate hydrolases"/>
    <property type="match status" value="2"/>
</dbReference>
<dbReference type="CDD" id="cd03221">
    <property type="entry name" value="ABCF_EF-3"/>
    <property type="match status" value="2"/>
</dbReference>
<accession>A0ABW1IMM6</accession>
<evidence type="ECO:0000313" key="6">
    <source>
        <dbReference type="EMBL" id="MFC5986306.1"/>
    </source>
</evidence>
<dbReference type="InterPro" id="IPR017871">
    <property type="entry name" value="ABC_transporter-like_CS"/>
</dbReference>
<keyword evidence="3" id="KW-0067">ATP-binding</keyword>
<dbReference type="InterPro" id="IPR003439">
    <property type="entry name" value="ABC_transporter-like_ATP-bd"/>
</dbReference>
<name>A0ABW1IMM6_9BACL</name>
<dbReference type="PROSITE" id="PS00211">
    <property type="entry name" value="ABC_TRANSPORTER_1"/>
    <property type="match status" value="1"/>
</dbReference>
<evidence type="ECO:0000256" key="2">
    <source>
        <dbReference type="ARBA" id="ARBA00022741"/>
    </source>
</evidence>
<evidence type="ECO:0000259" key="5">
    <source>
        <dbReference type="PROSITE" id="PS50893"/>
    </source>
</evidence>
<reference evidence="7" key="1">
    <citation type="journal article" date="2019" name="Int. J. Syst. Evol. Microbiol.">
        <title>The Global Catalogue of Microorganisms (GCM) 10K type strain sequencing project: providing services to taxonomists for standard genome sequencing and annotation.</title>
        <authorList>
            <consortium name="The Broad Institute Genomics Platform"/>
            <consortium name="The Broad Institute Genome Sequencing Center for Infectious Disease"/>
            <person name="Wu L."/>
            <person name="Ma J."/>
        </authorList>
    </citation>
    <scope>NUCLEOTIDE SEQUENCE [LARGE SCALE GENOMIC DNA]</scope>
    <source>
        <strain evidence="7">CCM 8749</strain>
    </source>
</reference>
<dbReference type="PANTHER" id="PTHR19211:SF14">
    <property type="entry name" value="ATP-BINDING CASSETTE SUB-FAMILY F MEMBER 1"/>
    <property type="match status" value="1"/>
</dbReference>
<dbReference type="Proteomes" id="UP001596250">
    <property type="component" value="Unassembled WGS sequence"/>
</dbReference>
<feature type="domain" description="ABC transporter" evidence="5">
    <location>
        <begin position="4"/>
        <end position="259"/>
    </location>
</feature>
<evidence type="ECO:0000256" key="4">
    <source>
        <dbReference type="SAM" id="Coils"/>
    </source>
</evidence>
<keyword evidence="4" id="KW-0175">Coiled coil</keyword>
<dbReference type="InterPro" id="IPR032781">
    <property type="entry name" value="ABC_tran_Xtn"/>
</dbReference>
<dbReference type="NCBIfam" id="NF000355">
    <property type="entry name" value="ribo_prot_ABC_F"/>
    <property type="match status" value="1"/>
</dbReference>
<gene>
    <name evidence="6" type="primary">abc-f</name>
    <name evidence="6" type="ORF">ACFPXP_07640</name>
</gene>
<dbReference type="PROSITE" id="PS50893">
    <property type="entry name" value="ABC_TRANSPORTER_2"/>
    <property type="match status" value="2"/>
</dbReference>
<dbReference type="Pfam" id="PF00005">
    <property type="entry name" value="ABC_tran"/>
    <property type="match status" value="2"/>
</dbReference>
<dbReference type="InterPro" id="IPR050611">
    <property type="entry name" value="ABCF"/>
</dbReference>
<evidence type="ECO:0000256" key="1">
    <source>
        <dbReference type="ARBA" id="ARBA00022737"/>
    </source>
</evidence>
<dbReference type="SMART" id="SM00382">
    <property type="entry name" value="AAA"/>
    <property type="match status" value="2"/>
</dbReference>
<protein>
    <submittedName>
        <fullName evidence="6">Ribosomal protection-like ABC-F family protein</fullName>
    </submittedName>
</protein>
<dbReference type="InterPro" id="IPR003593">
    <property type="entry name" value="AAA+_ATPase"/>
</dbReference>
<comment type="caution">
    <text evidence="6">The sequence shown here is derived from an EMBL/GenBank/DDBJ whole genome shotgun (WGS) entry which is preliminary data.</text>
</comment>
<dbReference type="Gene3D" id="3.40.50.300">
    <property type="entry name" value="P-loop containing nucleotide triphosphate hydrolases"/>
    <property type="match status" value="2"/>
</dbReference>
<dbReference type="Pfam" id="PF12848">
    <property type="entry name" value="ABC_tran_Xtn"/>
    <property type="match status" value="1"/>
</dbReference>
<evidence type="ECO:0000313" key="7">
    <source>
        <dbReference type="Proteomes" id="UP001596250"/>
    </source>
</evidence>